<dbReference type="Proteomes" id="UP000029228">
    <property type="component" value="Unassembled WGS sequence"/>
</dbReference>
<evidence type="ECO:0008006" key="3">
    <source>
        <dbReference type="Google" id="ProtNLM"/>
    </source>
</evidence>
<evidence type="ECO:0000313" key="1">
    <source>
        <dbReference type="EMBL" id="GAL18085.1"/>
    </source>
</evidence>
<comment type="caution">
    <text evidence="1">The sequence shown here is derived from an EMBL/GenBank/DDBJ whole genome shotgun (WGS) entry which is preliminary data.</text>
</comment>
<keyword evidence="2" id="KW-1185">Reference proteome</keyword>
<sequence length="127" mass="14723">MNYKAQQLLKHLCSQYDLLSKKYQSEPFPVFAETFKSEYGHCLVRSMAGSQRFSIVSINFCPSARSQGVLTKFIEYIESHPYHYRGVEVAIIENAGLAARLKRLGWEYKSLFSKLFFSKKPTLVHDF</sequence>
<name>A0A090RRQ0_9VIBR</name>
<accession>A0A090RRQ0</accession>
<reference evidence="1 2" key="1">
    <citation type="submission" date="2014-09" db="EMBL/GenBank/DDBJ databases">
        <title>Vibrio maritimus JCM 19235. (C45) whole genome shotgun sequence.</title>
        <authorList>
            <person name="Sawabe T."/>
            <person name="Meirelles P."/>
            <person name="Nakanishi M."/>
            <person name="Sayaka M."/>
            <person name="Hattori M."/>
            <person name="Ohkuma M."/>
        </authorList>
    </citation>
    <scope>NUCLEOTIDE SEQUENCE [LARGE SCALE GENOMIC DNA]</scope>
    <source>
        <strain evidence="2">JCM19235</strain>
    </source>
</reference>
<evidence type="ECO:0000313" key="2">
    <source>
        <dbReference type="Proteomes" id="UP000029228"/>
    </source>
</evidence>
<dbReference type="EMBL" id="BBMR01000002">
    <property type="protein sequence ID" value="GAL18085.1"/>
    <property type="molecule type" value="Genomic_DNA"/>
</dbReference>
<dbReference type="OrthoDB" id="5896995at2"/>
<proteinExistence type="predicted"/>
<organism evidence="1 2">
    <name type="scientific">Vibrio maritimus</name>
    <dbReference type="NCBI Taxonomy" id="990268"/>
    <lineage>
        <taxon>Bacteria</taxon>
        <taxon>Pseudomonadati</taxon>
        <taxon>Pseudomonadota</taxon>
        <taxon>Gammaproteobacteria</taxon>
        <taxon>Vibrionales</taxon>
        <taxon>Vibrionaceae</taxon>
        <taxon>Vibrio</taxon>
    </lineage>
</organism>
<dbReference type="AlphaFoldDB" id="A0A090RRQ0"/>
<gene>
    <name evidence="1" type="ORF">JCM19235_6638</name>
</gene>
<protein>
    <recommendedName>
        <fullName evidence="3">N-acetyltransferase domain-containing protein</fullName>
    </recommendedName>
</protein>